<dbReference type="InterPro" id="IPR025110">
    <property type="entry name" value="AMP-bd_C"/>
</dbReference>
<keyword evidence="5" id="KW-1185">Reference proteome</keyword>
<dbReference type="RefSeq" id="XP_005833201.1">
    <property type="nucleotide sequence ID" value="XM_005833144.1"/>
</dbReference>
<proteinExistence type="predicted"/>
<evidence type="ECO:0000259" key="1">
    <source>
        <dbReference type="Pfam" id="PF00501"/>
    </source>
</evidence>
<dbReference type="Pfam" id="PF00501">
    <property type="entry name" value="AMP-binding"/>
    <property type="match status" value="1"/>
</dbReference>
<dbReference type="InterPro" id="IPR042099">
    <property type="entry name" value="ANL_N_sf"/>
</dbReference>
<name>L1JCG3_GUITC</name>
<feature type="non-terminal residue" evidence="3">
    <location>
        <position position="457"/>
    </location>
</feature>
<dbReference type="PaxDb" id="55529-EKX46221"/>
<evidence type="ECO:0008006" key="6">
    <source>
        <dbReference type="Google" id="ProtNLM"/>
    </source>
</evidence>
<evidence type="ECO:0000313" key="3">
    <source>
        <dbReference type="EMBL" id="EKX46221.1"/>
    </source>
</evidence>
<reference evidence="3 5" key="1">
    <citation type="journal article" date="2012" name="Nature">
        <title>Algal genomes reveal evolutionary mosaicism and the fate of nucleomorphs.</title>
        <authorList>
            <consortium name="DOE Joint Genome Institute"/>
            <person name="Curtis B.A."/>
            <person name="Tanifuji G."/>
            <person name="Burki F."/>
            <person name="Gruber A."/>
            <person name="Irimia M."/>
            <person name="Maruyama S."/>
            <person name="Arias M.C."/>
            <person name="Ball S.G."/>
            <person name="Gile G.H."/>
            <person name="Hirakawa Y."/>
            <person name="Hopkins J.F."/>
            <person name="Kuo A."/>
            <person name="Rensing S.A."/>
            <person name="Schmutz J."/>
            <person name="Symeonidi A."/>
            <person name="Elias M."/>
            <person name="Eveleigh R.J."/>
            <person name="Herman E.K."/>
            <person name="Klute M.J."/>
            <person name="Nakayama T."/>
            <person name="Obornik M."/>
            <person name="Reyes-Prieto A."/>
            <person name="Armbrust E.V."/>
            <person name="Aves S.J."/>
            <person name="Beiko R.G."/>
            <person name="Coutinho P."/>
            <person name="Dacks J.B."/>
            <person name="Durnford D.G."/>
            <person name="Fast N.M."/>
            <person name="Green B.R."/>
            <person name="Grisdale C.J."/>
            <person name="Hempel F."/>
            <person name="Henrissat B."/>
            <person name="Hoppner M.P."/>
            <person name="Ishida K."/>
            <person name="Kim E."/>
            <person name="Koreny L."/>
            <person name="Kroth P.G."/>
            <person name="Liu Y."/>
            <person name="Malik S.B."/>
            <person name="Maier U.G."/>
            <person name="McRose D."/>
            <person name="Mock T."/>
            <person name="Neilson J.A."/>
            <person name="Onodera N.T."/>
            <person name="Poole A.M."/>
            <person name="Pritham E.J."/>
            <person name="Richards T.A."/>
            <person name="Rocap G."/>
            <person name="Roy S.W."/>
            <person name="Sarai C."/>
            <person name="Schaack S."/>
            <person name="Shirato S."/>
            <person name="Slamovits C.H."/>
            <person name="Spencer D.F."/>
            <person name="Suzuki S."/>
            <person name="Worden A.Z."/>
            <person name="Zauner S."/>
            <person name="Barry K."/>
            <person name="Bell C."/>
            <person name="Bharti A.K."/>
            <person name="Crow J.A."/>
            <person name="Grimwood J."/>
            <person name="Kramer R."/>
            <person name="Lindquist E."/>
            <person name="Lucas S."/>
            <person name="Salamov A."/>
            <person name="McFadden G.I."/>
            <person name="Lane C.E."/>
            <person name="Keeling P.J."/>
            <person name="Gray M.W."/>
            <person name="Grigoriev I.V."/>
            <person name="Archibald J.M."/>
        </authorList>
    </citation>
    <scope>NUCLEOTIDE SEQUENCE</scope>
    <source>
        <strain evidence="3 5">CCMP2712</strain>
    </source>
</reference>
<dbReference type="OMA" id="HAWSNLF"/>
<dbReference type="GO" id="GO:0044550">
    <property type="term" value="P:secondary metabolite biosynthetic process"/>
    <property type="evidence" value="ECO:0007669"/>
    <property type="project" value="TreeGrafter"/>
</dbReference>
<dbReference type="EnsemblProtists" id="EKX46221">
    <property type="protein sequence ID" value="EKX46221"/>
    <property type="gene ID" value="GUITHDRAFT_70685"/>
</dbReference>
<dbReference type="STRING" id="905079.L1JCG3"/>
<evidence type="ECO:0000313" key="4">
    <source>
        <dbReference type="EnsemblProtists" id="EKX46221"/>
    </source>
</evidence>
<dbReference type="HOGENOM" id="CLU_000022_2_12_1"/>
<dbReference type="OrthoDB" id="329835at2759"/>
<evidence type="ECO:0000259" key="2">
    <source>
        <dbReference type="Pfam" id="PF13193"/>
    </source>
</evidence>
<accession>L1JCG3</accession>
<dbReference type="GeneID" id="17302856"/>
<dbReference type="GO" id="GO:0043041">
    <property type="term" value="P:amino acid activation for nonribosomal peptide biosynthetic process"/>
    <property type="evidence" value="ECO:0007669"/>
    <property type="project" value="TreeGrafter"/>
</dbReference>
<dbReference type="Gene3D" id="3.30.300.30">
    <property type="match status" value="1"/>
</dbReference>
<dbReference type="PANTHER" id="PTHR45527">
    <property type="entry name" value="NONRIBOSOMAL PEPTIDE SYNTHETASE"/>
    <property type="match status" value="1"/>
</dbReference>
<dbReference type="KEGG" id="gtt:GUITHDRAFT_70685"/>
<dbReference type="NCBIfam" id="TIGR01733">
    <property type="entry name" value="AA-adenyl-dom"/>
    <property type="match status" value="1"/>
</dbReference>
<organism evidence="3">
    <name type="scientific">Guillardia theta (strain CCMP2712)</name>
    <name type="common">Cryptophyte</name>
    <dbReference type="NCBI Taxonomy" id="905079"/>
    <lineage>
        <taxon>Eukaryota</taxon>
        <taxon>Cryptophyceae</taxon>
        <taxon>Pyrenomonadales</taxon>
        <taxon>Geminigeraceae</taxon>
        <taxon>Guillardia</taxon>
    </lineage>
</organism>
<dbReference type="EMBL" id="JH992995">
    <property type="protein sequence ID" value="EKX46221.1"/>
    <property type="molecule type" value="Genomic_DNA"/>
</dbReference>
<dbReference type="eggNOG" id="KOG1178">
    <property type="taxonomic scope" value="Eukaryota"/>
</dbReference>
<dbReference type="Proteomes" id="UP000011087">
    <property type="component" value="Unassembled WGS sequence"/>
</dbReference>
<dbReference type="AlphaFoldDB" id="L1JCG3"/>
<dbReference type="InterPro" id="IPR010071">
    <property type="entry name" value="AA_adenyl_dom"/>
</dbReference>
<dbReference type="GO" id="GO:0005737">
    <property type="term" value="C:cytoplasm"/>
    <property type="evidence" value="ECO:0007669"/>
    <property type="project" value="TreeGrafter"/>
</dbReference>
<dbReference type="Pfam" id="PF13193">
    <property type="entry name" value="AMP-binding_C"/>
    <property type="match status" value="1"/>
</dbReference>
<feature type="domain" description="AMP-binding enzyme C-terminal" evidence="2">
    <location>
        <begin position="378"/>
        <end position="451"/>
    </location>
</feature>
<dbReference type="PANTHER" id="PTHR45527:SF1">
    <property type="entry name" value="FATTY ACID SYNTHASE"/>
    <property type="match status" value="1"/>
</dbReference>
<reference evidence="4" key="3">
    <citation type="submission" date="2016-03" db="UniProtKB">
        <authorList>
            <consortium name="EnsemblProtists"/>
        </authorList>
    </citation>
    <scope>IDENTIFICATION</scope>
</reference>
<dbReference type="Gene3D" id="3.40.50.12780">
    <property type="entry name" value="N-terminal domain of ligase-like"/>
    <property type="match status" value="1"/>
</dbReference>
<dbReference type="PROSITE" id="PS00455">
    <property type="entry name" value="AMP_BINDING"/>
    <property type="match status" value="1"/>
</dbReference>
<dbReference type="GO" id="GO:0031177">
    <property type="term" value="F:phosphopantetheine binding"/>
    <property type="evidence" value="ECO:0007669"/>
    <property type="project" value="TreeGrafter"/>
</dbReference>
<gene>
    <name evidence="3" type="ORF">GUITHDRAFT_70685</name>
</gene>
<evidence type="ECO:0000313" key="5">
    <source>
        <dbReference type="Proteomes" id="UP000011087"/>
    </source>
</evidence>
<dbReference type="InterPro" id="IPR000873">
    <property type="entry name" value="AMP-dep_synth/lig_dom"/>
</dbReference>
<dbReference type="SUPFAM" id="SSF56801">
    <property type="entry name" value="Acetyl-CoA synthetase-like"/>
    <property type="match status" value="1"/>
</dbReference>
<feature type="domain" description="AMP-dependent synthetase/ligase" evidence="1">
    <location>
        <begin position="2"/>
        <end position="314"/>
    </location>
</feature>
<dbReference type="InterPro" id="IPR045851">
    <property type="entry name" value="AMP-bd_C_sf"/>
</dbReference>
<dbReference type="CDD" id="cd05930">
    <property type="entry name" value="A_NRPS"/>
    <property type="match status" value="1"/>
</dbReference>
<reference evidence="5" key="2">
    <citation type="submission" date="2012-11" db="EMBL/GenBank/DDBJ databases">
        <authorList>
            <person name="Kuo A."/>
            <person name="Curtis B.A."/>
            <person name="Tanifuji G."/>
            <person name="Burki F."/>
            <person name="Gruber A."/>
            <person name="Irimia M."/>
            <person name="Maruyama S."/>
            <person name="Arias M.C."/>
            <person name="Ball S.G."/>
            <person name="Gile G.H."/>
            <person name="Hirakawa Y."/>
            <person name="Hopkins J.F."/>
            <person name="Rensing S.A."/>
            <person name="Schmutz J."/>
            <person name="Symeonidi A."/>
            <person name="Elias M."/>
            <person name="Eveleigh R.J."/>
            <person name="Herman E.K."/>
            <person name="Klute M.J."/>
            <person name="Nakayama T."/>
            <person name="Obornik M."/>
            <person name="Reyes-Prieto A."/>
            <person name="Armbrust E.V."/>
            <person name="Aves S.J."/>
            <person name="Beiko R.G."/>
            <person name="Coutinho P."/>
            <person name="Dacks J.B."/>
            <person name="Durnford D.G."/>
            <person name="Fast N.M."/>
            <person name="Green B.R."/>
            <person name="Grisdale C."/>
            <person name="Hempe F."/>
            <person name="Henrissat B."/>
            <person name="Hoppner M.P."/>
            <person name="Ishida K.-I."/>
            <person name="Kim E."/>
            <person name="Koreny L."/>
            <person name="Kroth P.G."/>
            <person name="Liu Y."/>
            <person name="Malik S.-B."/>
            <person name="Maier U.G."/>
            <person name="McRose D."/>
            <person name="Mock T."/>
            <person name="Neilson J.A."/>
            <person name="Onodera N.T."/>
            <person name="Poole A.M."/>
            <person name="Pritham E.J."/>
            <person name="Richards T.A."/>
            <person name="Rocap G."/>
            <person name="Roy S.W."/>
            <person name="Sarai C."/>
            <person name="Schaack S."/>
            <person name="Shirato S."/>
            <person name="Slamovits C.H."/>
            <person name="Spencer D.F."/>
            <person name="Suzuki S."/>
            <person name="Worden A.Z."/>
            <person name="Zauner S."/>
            <person name="Barry K."/>
            <person name="Bell C."/>
            <person name="Bharti A.K."/>
            <person name="Crow J.A."/>
            <person name="Grimwood J."/>
            <person name="Kramer R."/>
            <person name="Lindquist E."/>
            <person name="Lucas S."/>
            <person name="Salamov A."/>
            <person name="McFadden G.I."/>
            <person name="Lane C.E."/>
            <person name="Keeling P.J."/>
            <person name="Gray M.W."/>
            <person name="Grigoriev I.V."/>
            <person name="Archibald J.M."/>
        </authorList>
    </citation>
    <scope>NUCLEOTIDE SEQUENCE</scope>
    <source>
        <strain evidence="5">CCMP2712</strain>
    </source>
</reference>
<protein>
    <recommendedName>
        <fullName evidence="6">AMP-dependent synthetase/ligase domain-containing protein</fullName>
    </recommendedName>
</protein>
<sequence>MLLRSGVKQGDVIAIAAEKTAETIASLLSVVRCGAAYMPVDISYPPDRLRFMLSDTNCRLLLCSPEQQEHKQTLVSSRVEVLVVKPEDLSHAEVNMEEARRVHKARPEDPAAIIFTSGSTGVPKGVEISQGALLAQNLAMNQSRPLSSSDRIVQQTMLTFDVAGNEIWSSFFFRSTLVIVDDATRLLGFENFLLRNAISVLFITPSHLALLSPPACGKSLKTLVLAGEALPPSLSDRWASQGRALLNEYGPTETNVVTSCKDYPCSKFPSSATSIGRPLPGVVALVLDRHMRLSPVGVPGELCIGGDQLASSYWNRPDLTSSKFADCKLLGEGGAGQQSRRVYRTGDLCRWLPDGKIEYLGRMDNQIKIRGMRVEIGEIESKISEEEDVSQTAVVLLQDKGVSTLAAAVVLRGKTWEEEKVVERLSASLPQHMIPSLFVCLEALPTTTSGKIDRKKL</sequence>
<dbReference type="InterPro" id="IPR020845">
    <property type="entry name" value="AMP-binding_CS"/>
</dbReference>